<dbReference type="Pfam" id="PF00672">
    <property type="entry name" value="HAMP"/>
    <property type="match status" value="1"/>
</dbReference>
<dbReference type="SUPFAM" id="SSF58104">
    <property type="entry name" value="Methyl-accepting chemotaxis protein (MCP) signaling domain"/>
    <property type="match status" value="1"/>
</dbReference>
<evidence type="ECO:0000256" key="4">
    <source>
        <dbReference type="SAM" id="Coils"/>
    </source>
</evidence>
<evidence type="ECO:0000259" key="7">
    <source>
        <dbReference type="PROSITE" id="PS50111"/>
    </source>
</evidence>
<sequence length="576" mass="61961">MLTNLKIGTRLSVGFGIVLALLLLIAGVGLNRMSHIADDTNEIVTRYNKQVAWANGMSDQLFTISRITRTILLMDNIPDRKAAVERIGKARDIFNDLSKKLEDSLVSQEAKANFENLQVQLQKVRTANNHVIEASLAGRDKEATRLMFDEARPADQSLQDAVLKTVKFFDGAVISRHEQAKDSYKQAMIIVVTCSVLALIAGSLMSFFITRSITHPLREVGAVMETVAQGDLTQRLELHSKDELGELGRIINNTNEGLREMVLQIQESALAISTASGEISMGNTDLSRRTEEQAASLEETASSMEQITSNVNQTADNARSANQESGKARQVAQDGGTAVGQVIEAMEAINQSSAKINEIIGVVDEIAFQTNLLALNAAVEAARAGEQGRGFAVVAAEVRNLAKRSADAAKEIKVLIRESVAKSQDGTKVAAHAGDTIQEVVANVQRVTSLVGEIAGATQEQSTGLNEINKAVVQMDEVTQQNAALVEESAAAAESLDAQAHALTEIVARFKTGVEVRRTEAARVRPNGAPHPQALRPAAKPTRAAVKRGSARPELAAAKQPVPTPRSDDDGQWEAF</sequence>
<dbReference type="CDD" id="cd19411">
    <property type="entry name" value="MCP2201-like_sensor"/>
    <property type="match status" value="1"/>
</dbReference>
<evidence type="ECO:0000256" key="3">
    <source>
        <dbReference type="PROSITE-ProRule" id="PRU00284"/>
    </source>
</evidence>
<evidence type="ECO:0000313" key="10">
    <source>
        <dbReference type="Proteomes" id="UP001242010"/>
    </source>
</evidence>
<proteinExistence type="inferred from homology"/>
<keyword evidence="4" id="KW-0175">Coiled coil</keyword>
<dbReference type="InterPro" id="IPR004090">
    <property type="entry name" value="Chemotax_Me-accpt_rcpt"/>
</dbReference>
<dbReference type="InterPro" id="IPR024478">
    <property type="entry name" value="HlyB_4HB_MCP"/>
</dbReference>
<dbReference type="CDD" id="cd06225">
    <property type="entry name" value="HAMP"/>
    <property type="match status" value="1"/>
</dbReference>
<dbReference type="Proteomes" id="UP001242010">
    <property type="component" value="Chromosome"/>
</dbReference>
<keyword evidence="6" id="KW-1133">Transmembrane helix</keyword>
<reference evidence="10" key="1">
    <citation type="journal article" date="2023" name="Int. J. Syst. Evol. Microbiol.">
        <title>Mesoterricola silvestris gen. nov., sp. nov., Mesoterricola sediminis sp. nov., Geothrix oryzae sp. nov., Geothrix edaphica sp. nov., Geothrix rubra sp. nov., and Geothrix limicola sp. nov., six novel members of Acidobacteriota isolated from soils.</title>
        <authorList>
            <person name="Itoh H."/>
            <person name="Sugisawa Y."/>
            <person name="Mise K."/>
            <person name="Xu Z."/>
            <person name="Kuniyasu M."/>
            <person name="Ushijima N."/>
            <person name="Kawano K."/>
            <person name="Kobayashi E."/>
            <person name="Shiratori Y."/>
            <person name="Masuda Y."/>
            <person name="Senoo K."/>
        </authorList>
    </citation>
    <scope>NUCLEOTIDE SEQUENCE [LARGE SCALE GENOMIC DNA]</scope>
    <source>
        <strain evidence="10">Red222</strain>
    </source>
</reference>
<feature type="transmembrane region" description="Helical" evidence="6">
    <location>
        <begin position="187"/>
        <end position="209"/>
    </location>
</feature>
<dbReference type="EMBL" id="AP027079">
    <property type="protein sequence ID" value="BDU69828.1"/>
    <property type="molecule type" value="Genomic_DNA"/>
</dbReference>
<organism evidence="9 10">
    <name type="scientific">Geothrix oryzae</name>
    <dbReference type="NCBI Taxonomy" id="2927975"/>
    <lineage>
        <taxon>Bacteria</taxon>
        <taxon>Pseudomonadati</taxon>
        <taxon>Acidobacteriota</taxon>
        <taxon>Holophagae</taxon>
        <taxon>Holophagales</taxon>
        <taxon>Holophagaceae</taxon>
        <taxon>Geothrix</taxon>
    </lineage>
</organism>
<keyword evidence="6" id="KW-0812">Transmembrane</keyword>
<dbReference type="PANTHER" id="PTHR43531:SF14">
    <property type="entry name" value="METHYL-ACCEPTING CHEMOTAXIS PROTEIN I-RELATED"/>
    <property type="match status" value="1"/>
</dbReference>
<feature type="region of interest" description="Disordered" evidence="5">
    <location>
        <begin position="524"/>
        <end position="576"/>
    </location>
</feature>
<evidence type="ECO:0000256" key="2">
    <source>
        <dbReference type="ARBA" id="ARBA00029447"/>
    </source>
</evidence>
<keyword evidence="6" id="KW-0472">Membrane</keyword>
<dbReference type="PROSITE" id="PS50111">
    <property type="entry name" value="CHEMOTAXIS_TRANSDUC_2"/>
    <property type="match status" value="1"/>
</dbReference>
<dbReference type="SMART" id="SM00283">
    <property type="entry name" value="MA"/>
    <property type="match status" value="1"/>
</dbReference>
<accession>A0ABN6UXZ6</accession>
<feature type="coiled-coil region" evidence="4">
    <location>
        <begin position="287"/>
        <end position="324"/>
    </location>
</feature>
<dbReference type="InterPro" id="IPR047347">
    <property type="entry name" value="YvaQ-like_sensor"/>
</dbReference>
<evidence type="ECO:0000256" key="1">
    <source>
        <dbReference type="ARBA" id="ARBA00022481"/>
    </source>
</evidence>
<evidence type="ECO:0000256" key="6">
    <source>
        <dbReference type="SAM" id="Phobius"/>
    </source>
</evidence>
<dbReference type="InterPro" id="IPR051310">
    <property type="entry name" value="MCP_chemotaxis"/>
</dbReference>
<dbReference type="Pfam" id="PF00015">
    <property type="entry name" value="MCPsignal"/>
    <property type="match status" value="1"/>
</dbReference>
<name>A0ABN6UXZ6_9BACT</name>
<dbReference type="Pfam" id="PF12729">
    <property type="entry name" value="4HB_MCP_1"/>
    <property type="match status" value="1"/>
</dbReference>
<evidence type="ECO:0000313" key="9">
    <source>
        <dbReference type="EMBL" id="BDU69828.1"/>
    </source>
</evidence>
<dbReference type="PANTHER" id="PTHR43531">
    <property type="entry name" value="PROTEIN ICFG"/>
    <property type="match status" value="1"/>
</dbReference>
<evidence type="ECO:0000259" key="8">
    <source>
        <dbReference type="PROSITE" id="PS50885"/>
    </source>
</evidence>
<comment type="similarity">
    <text evidence="2">Belongs to the methyl-accepting chemotaxis (MCP) protein family.</text>
</comment>
<feature type="domain" description="Methyl-accepting transducer" evidence="7">
    <location>
        <begin position="268"/>
        <end position="497"/>
    </location>
</feature>
<dbReference type="SMART" id="SM00304">
    <property type="entry name" value="HAMP"/>
    <property type="match status" value="1"/>
</dbReference>
<dbReference type="InterPro" id="IPR004089">
    <property type="entry name" value="MCPsignal_dom"/>
</dbReference>
<keyword evidence="10" id="KW-1185">Reference proteome</keyword>
<keyword evidence="1" id="KW-0488">Methylation</keyword>
<feature type="transmembrane region" description="Helical" evidence="6">
    <location>
        <begin position="12"/>
        <end position="30"/>
    </location>
</feature>
<evidence type="ECO:0000256" key="5">
    <source>
        <dbReference type="SAM" id="MobiDB-lite"/>
    </source>
</evidence>
<dbReference type="PROSITE" id="PS50885">
    <property type="entry name" value="HAMP"/>
    <property type="match status" value="1"/>
</dbReference>
<keyword evidence="3" id="KW-0807">Transducer</keyword>
<protein>
    <submittedName>
        <fullName evidence="9">Methyl-accepting chemotaxis protein I</fullName>
    </submittedName>
</protein>
<dbReference type="PRINTS" id="PR00260">
    <property type="entry name" value="CHEMTRNSDUCR"/>
</dbReference>
<feature type="domain" description="HAMP" evidence="8">
    <location>
        <begin position="211"/>
        <end position="263"/>
    </location>
</feature>
<dbReference type="CDD" id="cd11386">
    <property type="entry name" value="MCP_signal"/>
    <property type="match status" value="1"/>
</dbReference>
<gene>
    <name evidence="9" type="primary">cheD</name>
    <name evidence="9" type="ORF">GETHOR_19290</name>
</gene>
<dbReference type="InterPro" id="IPR003660">
    <property type="entry name" value="HAMP_dom"/>
</dbReference>
<dbReference type="Gene3D" id="1.10.287.950">
    <property type="entry name" value="Methyl-accepting chemotaxis protein"/>
    <property type="match status" value="1"/>
</dbReference>